<dbReference type="Gene3D" id="3.40.50.150">
    <property type="entry name" value="Vaccinia Virus protein VP39"/>
    <property type="match status" value="1"/>
</dbReference>
<dbReference type="AlphaFoldDB" id="A0A840KDV5"/>
<dbReference type="EMBL" id="JACHLE010000002">
    <property type="protein sequence ID" value="MBB4806745.1"/>
    <property type="molecule type" value="Genomic_DNA"/>
</dbReference>
<reference evidence="1 2" key="1">
    <citation type="submission" date="2020-08" db="EMBL/GenBank/DDBJ databases">
        <title>Functional genomics of gut bacteria from endangered species of beetles.</title>
        <authorList>
            <person name="Carlos-Shanley C."/>
        </authorList>
    </citation>
    <scope>NUCLEOTIDE SEQUENCE [LARGE SCALE GENOMIC DNA]</scope>
    <source>
        <strain evidence="1 2">S00151</strain>
    </source>
</reference>
<gene>
    <name evidence="1" type="ORF">HNP38_002041</name>
</gene>
<dbReference type="RefSeq" id="WP_228461028.1">
    <property type="nucleotide sequence ID" value="NZ_JACHLE010000002.1"/>
</dbReference>
<accession>A0A840KDV5</accession>
<sequence>MKRVTKDKVMILTFDPDHLDDFWNAHYFPEVIEVEKARYPSIDRISNALGGKCTVIPIPIPIDYKDVFQEAFYSRPEAFLEKEIRQAQSAWDLFLKNSRLKW</sequence>
<dbReference type="InterPro" id="IPR029063">
    <property type="entry name" value="SAM-dependent_MTases_sf"/>
</dbReference>
<keyword evidence="2" id="KW-1185">Reference proteome</keyword>
<proteinExistence type="predicted"/>
<evidence type="ECO:0000313" key="1">
    <source>
        <dbReference type="EMBL" id="MBB4806745.1"/>
    </source>
</evidence>
<protein>
    <submittedName>
        <fullName evidence="1">Uncharacterized protein</fullName>
    </submittedName>
</protein>
<comment type="caution">
    <text evidence="1">The sequence shown here is derived from an EMBL/GenBank/DDBJ whole genome shotgun (WGS) entry which is preliminary data.</text>
</comment>
<name>A0A840KDV5_9FLAO</name>
<evidence type="ECO:0000313" key="2">
    <source>
        <dbReference type="Proteomes" id="UP000592180"/>
    </source>
</evidence>
<organism evidence="1 2">
    <name type="scientific">Chryseobacterium defluvii</name>
    <dbReference type="NCBI Taxonomy" id="160396"/>
    <lineage>
        <taxon>Bacteria</taxon>
        <taxon>Pseudomonadati</taxon>
        <taxon>Bacteroidota</taxon>
        <taxon>Flavobacteriia</taxon>
        <taxon>Flavobacteriales</taxon>
        <taxon>Weeksellaceae</taxon>
        <taxon>Chryseobacterium group</taxon>
        <taxon>Chryseobacterium</taxon>
    </lineage>
</organism>
<dbReference type="Proteomes" id="UP000592180">
    <property type="component" value="Unassembled WGS sequence"/>
</dbReference>